<gene>
    <name evidence="8" type="ORF">IAA37_05280</name>
</gene>
<keyword evidence="6" id="KW-0326">Glycosidase</keyword>
<dbReference type="InterPro" id="IPR016286">
    <property type="entry name" value="FUC_metazoa-typ"/>
</dbReference>
<dbReference type="Proteomes" id="UP000823877">
    <property type="component" value="Unassembled WGS sequence"/>
</dbReference>
<evidence type="ECO:0000256" key="4">
    <source>
        <dbReference type="ARBA" id="ARBA00022729"/>
    </source>
</evidence>
<evidence type="ECO:0000313" key="8">
    <source>
        <dbReference type="EMBL" id="HJB75073.1"/>
    </source>
</evidence>
<reference evidence="8" key="1">
    <citation type="journal article" date="2021" name="PeerJ">
        <title>Extensive microbial diversity within the chicken gut microbiome revealed by metagenomics and culture.</title>
        <authorList>
            <person name="Gilroy R."/>
            <person name="Ravi A."/>
            <person name="Getino M."/>
            <person name="Pursley I."/>
            <person name="Horton D.L."/>
            <person name="Alikhan N.F."/>
            <person name="Baker D."/>
            <person name="Gharbi K."/>
            <person name="Hall N."/>
            <person name="Watson M."/>
            <person name="Adriaenssens E.M."/>
            <person name="Foster-Nyarko E."/>
            <person name="Jarju S."/>
            <person name="Secka A."/>
            <person name="Antonio M."/>
            <person name="Oren A."/>
            <person name="Chaudhuri R.R."/>
            <person name="La Ragione R."/>
            <person name="Hildebrand F."/>
            <person name="Pallen M.J."/>
        </authorList>
    </citation>
    <scope>NUCLEOTIDE SEQUENCE</scope>
    <source>
        <strain evidence="8">CHK188-16595</strain>
    </source>
</reference>
<dbReference type="PANTHER" id="PTHR10030">
    <property type="entry name" value="ALPHA-L-FUCOSIDASE"/>
    <property type="match status" value="1"/>
</dbReference>
<dbReference type="EC" id="3.2.1.51" evidence="3"/>
<keyword evidence="5" id="KW-0378">Hydrolase</keyword>
<dbReference type="PRINTS" id="PR00741">
    <property type="entry name" value="GLHYDRLASE29"/>
</dbReference>
<evidence type="ECO:0000256" key="3">
    <source>
        <dbReference type="ARBA" id="ARBA00012662"/>
    </source>
</evidence>
<name>A0A9D2S8P5_9FIRM</name>
<accession>A0A9D2S8P5</accession>
<reference evidence="8" key="2">
    <citation type="submission" date="2021-04" db="EMBL/GenBank/DDBJ databases">
        <authorList>
            <person name="Gilroy R."/>
        </authorList>
    </citation>
    <scope>NUCLEOTIDE SEQUENCE</scope>
    <source>
        <strain evidence="8">CHK188-16595</strain>
    </source>
</reference>
<dbReference type="AlphaFoldDB" id="A0A9D2S8P5"/>
<keyword evidence="4" id="KW-0732">Signal</keyword>
<feature type="domain" description="Glycoside hydrolase family 29 N-terminal" evidence="7">
    <location>
        <begin position="12"/>
        <end position="372"/>
    </location>
</feature>
<dbReference type="Pfam" id="PF01120">
    <property type="entry name" value="Alpha_L_fucos"/>
    <property type="match status" value="1"/>
</dbReference>
<dbReference type="Gene3D" id="3.20.20.80">
    <property type="entry name" value="Glycosidases"/>
    <property type="match status" value="1"/>
</dbReference>
<dbReference type="SUPFAM" id="SSF51445">
    <property type="entry name" value="(Trans)glycosidases"/>
    <property type="match status" value="1"/>
</dbReference>
<dbReference type="PANTHER" id="PTHR10030:SF37">
    <property type="entry name" value="ALPHA-L-FUCOSIDASE-RELATED"/>
    <property type="match status" value="1"/>
</dbReference>
<dbReference type="InterPro" id="IPR017853">
    <property type="entry name" value="GH"/>
</dbReference>
<proteinExistence type="inferred from homology"/>
<evidence type="ECO:0000256" key="6">
    <source>
        <dbReference type="ARBA" id="ARBA00023295"/>
    </source>
</evidence>
<comment type="function">
    <text evidence="1">Alpha-L-fucosidase is responsible for hydrolyzing the alpha-1,6-linked fucose joined to the reducing-end N-acetylglucosamine of the carbohydrate moieties of glycoproteins.</text>
</comment>
<dbReference type="InterPro" id="IPR000933">
    <property type="entry name" value="Glyco_hydro_29"/>
</dbReference>
<dbReference type="EMBL" id="DWXN01000010">
    <property type="protein sequence ID" value="HJB75073.1"/>
    <property type="molecule type" value="Genomic_DNA"/>
</dbReference>
<dbReference type="InterPro" id="IPR013780">
    <property type="entry name" value="Glyco_hydro_b"/>
</dbReference>
<comment type="caution">
    <text evidence="8">The sequence shown here is derived from an EMBL/GenBank/DDBJ whole genome shotgun (WGS) entry which is preliminary data.</text>
</comment>
<dbReference type="GO" id="GO:0016139">
    <property type="term" value="P:glycoside catabolic process"/>
    <property type="evidence" value="ECO:0007669"/>
    <property type="project" value="TreeGrafter"/>
</dbReference>
<dbReference type="SMART" id="SM00812">
    <property type="entry name" value="Alpha_L_fucos"/>
    <property type="match status" value="1"/>
</dbReference>
<evidence type="ECO:0000256" key="1">
    <source>
        <dbReference type="ARBA" id="ARBA00004071"/>
    </source>
</evidence>
<organism evidence="8 9">
    <name type="scientific">Candidatus Eubacterium faecale</name>
    <dbReference type="NCBI Taxonomy" id="2838568"/>
    <lineage>
        <taxon>Bacteria</taxon>
        <taxon>Bacillati</taxon>
        <taxon>Bacillota</taxon>
        <taxon>Clostridia</taxon>
        <taxon>Eubacteriales</taxon>
        <taxon>Eubacteriaceae</taxon>
        <taxon>Eubacterium</taxon>
    </lineage>
</organism>
<evidence type="ECO:0000259" key="7">
    <source>
        <dbReference type="Pfam" id="PF01120"/>
    </source>
</evidence>
<evidence type="ECO:0000256" key="2">
    <source>
        <dbReference type="ARBA" id="ARBA00007951"/>
    </source>
</evidence>
<dbReference type="InterPro" id="IPR057739">
    <property type="entry name" value="Glyco_hydro_29_N"/>
</dbReference>
<dbReference type="GO" id="GO:0005764">
    <property type="term" value="C:lysosome"/>
    <property type="evidence" value="ECO:0007669"/>
    <property type="project" value="TreeGrafter"/>
</dbReference>
<evidence type="ECO:0000313" key="9">
    <source>
        <dbReference type="Proteomes" id="UP000823877"/>
    </source>
</evidence>
<dbReference type="Gene3D" id="2.60.40.1180">
    <property type="entry name" value="Golgi alpha-mannosidase II"/>
    <property type="match status" value="1"/>
</dbReference>
<comment type="similarity">
    <text evidence="2">Belongs to the glycosyl hydrolase 29 family.</text>
</comment>
<protein>
    <recommendedName>
        <fullName evidence="3">alpha-L-fucosidase</fullName>
        <ecNumber evidence="3">3.2.1.51</ecNumber>
    </recommendedName>
</protein>
<dbReference type="GO" id="GO:0004560">
    <property type="term" value="F:alpha-L-fucosidase activity"/>
    <property type="evidence" value="ECO:0007669"/>
    <property type="project" value="InterPro"/>
</dbReference>
<dbReference type="GO" id="GO:0006004">
    <property type="term" value="P:fucose metabolic process"/>
    <property type="evidence" value="ECO:0007669"/>
    <property type="project" value="InterPro"/>
</dbReference>
<evidence type="ECO:0000256" key="5">
    <source>
        <dbReference type="ARBA" id="ARBA00022801"/>
    </source>
</evidence>
<sequence>MSKIDEYLEKVDEVIKNGKFKDNWESLSQFKTPSFLRQKRFGIFIHWGVYSVPAFGNEWYPRRMYIKGDPCNRHHAKTYGMNFEYRNFIERFRPDQFDAAEWAKLFKASGAGYIMPVGEHHDGVKLYASDLNRWNMMELNGRDYMAELHDACDQEGLGFMISNHRAEHYWFMNGARRYYPQSECAMGLYPDLYGPAYVPPSGHIHKTDKEITATEEWLRDWLATACEMIDRNRPSAVYFDWWIQKSEFRPYVKKFLAYYYNRGIEWGKEVCVFYKVGAIFDGCAVFDVERGQTDGALGKIWQNDTAAAKNSWGYTQGNQFKTVGEILRNMIEVVAKNGCFMLNIGPKADGTICDQEKRILLDIGKWLRVNGEAIYGSYPFEVCAFEGRKSKNGSFKENKTFRNGDYCFTVKPGKIFVFPMAQTLPQILKIKSLRFAGEGGIRYDIKSVRILGQSRELPYKQSEKRFEITLPSKMKNDIPICIEINVE</sequence>